<feature type="domain" description="Phosphoribosyl-dephospho-CoA transferase MdcG C-terminal" evidence="3">
    <location>
        <begin position="90"/>
        <end position="208"/>
    </location>
</feature>
<sequence>MAEPYRRHDLVRADPAAWAALLDARPDLVAVPHLRGWAEAGRPFVVRRRVPGEDAGAVPLGLPLPPADGKRRIGLALPEEALTALSPMSLIDVAGDAPAAWRPAIRDLVAIGAGHGIVPRSFGGLLWQAVTGLTYLTATSDLDLLWPCREAVPTGLLTQIRTIADVAPMRIDGEILLPDGFGLHWRELLEAPAGGSVLAKSVDALALRPVDALRVPVAA</sequence>
<dbReference type="InterPro" id="IPR017557">
    <property type="entry name" value="Holo-ACP_synthase"/>
</dbReference>
<evidence type="ECO:0000313" key="6">
    <source>
        <dbReference type="Proteomes" id="UP000012488"/>
    </source>
</evidence>
<dbReference type="InterPro" id="IPR048903">
    <property type="entry name" value="MdcG_N"/>
</dbReference>
<organism evidence="5 6">
    <name type="scientific">Methylobacterium mesophilicum SR1.6/6</name>
    <dbReference type="NCBI Taxonomy" id="908290"/>
    <lineage>
        <taxon>Bacteria</taxon>
        <taxon>Pseudomonadati</taxon>
        <taxon>Pseudomonadota</taxon>
        <taxon>Alphaproteobacteria</taxon>
        <taxon>Hyphomicrobiales</taxon>
        <taxon>Methylobacteriaceae</taxon>
        <taxon>Methylobacterium</taxon>
    </lineage>
</organism>
<reference evidence="5 6" key="1">
    <citation type="journal article" date="2012" name="Genet. Mol. Biol.">
        <title>Analysis of 16S rRNA and mxaF genes revealing insights into Methylobacterium niche-specific plant association.</title>
        <authorList>
            <person name="Dourado M.N."/>
            <person name="Andreote F.D."/>
            <person name="Dini-Andreote F."/>
            <person name="Conti R."/>
            <person name="Araujo J.M."/>
            <person name="Araujo W.L."/>
        </authorList>
    </citation>
    <scope>NUCLEOTIDE SEQUENCE [LARGE SCALE GENOMIC DNA]</scope>
    <source>
        <strain evidence="5 6">SR1.6/6</strain>
    </source>
</reference>
<evidence type="ECO:0000256" key="2">
    <source>
        <dbReference type="ARBA" id="ARBA00022695"/>
    </source>
</evidence>
<dbReference type="Pfam" id="PF10620">
    <property type="entry name" value="MdcG"/>
    <property type="match status" value="1"/>
</dbReference>
<dbReference type="AlphaFoldDB" id="A0A6B9FIU8"/>
<dbReference type="KEGG" id="mmes:MMSR116_07090"/>
<protein>
    <submittedName>
        <fullName evidence="5">Malonate decarboxylase holo-[acyl-carrier-protein] synthase</fullName>
    </submittedName>
</protein>
<proteinExistence type="predicted"/>
<feature type="domain" description="Phosphoribosyl-dephospho-CoA transferase MdcG N-terminal" evidence="4">
    <location>
        <begin position="6"/>
        <end position="82"/>
    </location>
</feature>
<gene>
    <name evidence="5" type="primary">mdcG</name>
    <name evidence="5" type="ORF">MMSR116_07090</name>
</gene>
<dbReference type="GO" id="GO:0016779">
    <property type="term" value="F:nucleotidyltransferase activity"/>
    <property type="evidence" value="ECO:0007669"/>
    <property type="project" value="UniProtKB-KW"/>
</dbReference>
<dbReference type="InterPro" id="IPR049180">
    <property type="entry name" value="MdcG_C"/>
</dbReference>
<name>A0A6B9FIU8_9HYPH</name>
<evidence type="ECO:0000259" key="3">
    <source>
        <dbReference type="Pfam" id="PF10620"/>
    </source>
</evidence>
<dbReference type="Pfam" id="PF20866">
    <property type="entry name" value="MdcG_N"/>
    <property type="match status" value="1"/>
</dbReference>
<evidence type="ECO:0000313" key="5">
    <source>
        <dbReference type="EMBL" id="QGY01686.1"/>
    </source>
</evidence>
<dbReference type="Proteomes" id="UP000012488">
    <property type="component" value="Chromosome"/>
</dbReference>
<evidence type="ECO:0000256" key="1">
    <source>
        <dbReference type="ARBA" id="ARBA00022679"/>
    </source>
</evidence>
<accession>A0A6B9FIU8</accession>
<dbReference type="NCBIfam" id="TIGR03135">
    <property type="entry name" value="malonate_mdcG"/>
    <property type="match status" value="1"/>
</dbReference>
<reference evidence="5 6" key="2">
    <citation type="journal article" date="2013" name="Genome Announc.">
        <title>Draft Genome Sequence of Methylobacterium mesophilicum Strain SR1.6/6, Isolated from Citrus sinensis.</title>
        <authorList>
            <person name="Marinho Almeida D."/>
            <person name="Dini-Andreote F."/>
            <person name="Camargo Neves A.A."/>
            <person name="Juca Ramos R.T."/>
            <person name="Andreote F.D."/>
            <person name="Carneiro A.R."/>
            <person name="Oliveira de Souza Lima A."/>
            <person name="Caracciolo Gomes de Sa P.H."/>
            <person name="Ribeiro Barbosa M.S."/>
            <person name="Araujo W.L."/>
            <person name="Silva A."/>
        </authorList>
    </citation>
    <scope>NUCLEOTIDE SEQUENCE [LARGE SCALE GENOMIC DNA]</scope>
    <source>
        <strain evidence="5 6">SR1.6/6</strain>
    </source>
</reference>
<dbReference type="OrthoDB" id="5498803at2"/>
<dbReference type="EMBL" id="CP043538">
    <property type="protein sequence ID" value="QGY01686.1"/>
    <property type="molecule type" value="Genomic_DNA"/>
</dbReference>
<keyword evidence="1" id="KW-0808">Transferase</keyword>
<evidence type="ECO:0000259" key="4">
    <source>
        <dbReference type="Pfam" id="PF20866"/>
    </source>
</evidence>
<keyword evidence="2" id="KW-0548">Nucleotidyltransferase</keyword>
<dbReference type="RefSeq" id="WP_010683452.1">
    <property type="nucleotide sequence ID" value="NZ_CP043538.1"/>
</dbReference>